<dbReference type="RefSeq" id="WP_282510285.1">
    <property type="nucleotide sequence ID" value="NZ_JASCIR010000002.1"/>
</dbReference>
<keyword evidence="2" id="KW-1185">Reference proteome</keyword>
<dbReference type="SUPFAM" id="SSF52833">
    <property type="entry name" value="Thioredoxin-like"/>
    <property type="match status" value="1"/>
</dbReference>
<protein>
    <submittedName>
        <fullName evidence="1">Uncharacterized protein</fullName>
    </submittedName>
</protein>
<dbReference type="Proteomes" id="UP001224661">
    <property type="component" value="Unassembled WGS sequence"/>
</dbReference>
<name>A0ABT6RLY6_9ACTN</name>
<dbReference type="InterPro" id="IPR036249">
    <property type="entry name" value="Thioredoxin-like_sf"/>
</dbReference>
<evidence type="ECO:0000313" key="1">
    <source>
        <dbReference type="EMBL" id="MDI3385305.1"/>
    </source>
</evidence>
<comment type="caution">
    <text evidence="1">The sequence shown here is derived from an EMBL/GenBank/DDBJ whole genome shotgun (WGS) entry which is preliminary data.</text>
</comment>
<gene>
    <name evidence="1" type="ORF">QIS99_03605</name>
</gene>
<dbReference type="Gene3D" id="3.40.30.10">
    <property type="entry name" value="Glutaredoxin"/>
    <property type="match status" value="1"/>
</dbReference>
<reference evidence="1 2" key="1">
    <citation type="submission" date="2023-05" db="EMBL/GenBank/DDBJ databases">
        <title>Draft genome sequence of Streptomyces sp. B-S-A8 isolated from a cave soil in Thailand.</title>
        <authorList>
            <person name="Chamroensaksri N."/>
            <person name="Muangham S."/>
        </authorList>
    </citation>
    <scope>NUCLEOTIDE SEQUENCE [LARGE SCALE GENOMIC DNA]</scope>
    <source>
        <strain evidence="1 2">B-S-A8</strain>
    </source>
</reference>
<proteinExistence type="predicted"/>
<organism evidence="1 2">
    <name type="scientific">Streptomyces solicavernae</name>
    <dbReference type="NCBI Taxonomy" id="3043614"/>
    <lineage>
        <taxon>Bacteria</taxon>
        <taxon>Bacillati</taxon>
        <taxon>Actinomycetota</taxon>
        <taxon>Actinomycetes</taxon>
        <taxon>Kitasatosporales</taxon>
        <taxon>Streptomycetaceae</taxon>
        <taxon>Streptomyces</taxon>
    </lineage>
</organism>
<accession>A0ABT6RLY6</accession>
<sequence length="198" mass="20928">MHPANATGPDGATLRYGNPDNARTLDLFLELRDRSSRYAMDGLLSTMRQAADEGRFVLHFHFAALLDGTVGGSGSVRALSALGAAGDVGQRQFADYLAALFAGQPFPPGFDRFSDPAVLLSLAGKVDGLRSPEFDGKVTAHTYVHWAGEATGAFGAYGVLETPAARLDGEELTLVRAEGGFARGAAISVQEFLEQIPQ</sequence>
<evidence type="ECO:0000313" key="2">
    <source>
        <dbReference type="Proteomes" id="UP001224661"/>
    </source>
</evidence>
<dbReference type="EMBL" id="JASCIR010000002">
    <property type="protein sequence ID" value="MDI3385305.1"/>
    <property type="molecule type" value="Genomic_DNA"/>
</dbReference>